<dbReference type="KEGG" id="ptl:AOT13_06640"/>
<dbReference type="EMBL" id="CP016622">
    <property type="protein sequence ID" value="ANZ29775.1"/>
    <property type="molecule type" value="Genomic_DNA"/>
</dbReference>
<evidence type="ECO:0000313" key="1">
    <source>
        <dbReference type="EMBL" id="ANZ29775.1"/>
    </source>
</evidence>
<organism evidence="1 2">
    <name type="scientific">Parageobacillus thermoglucosidasius</name>
    <name type="common">Geobacillus thermoglucosidasius</name>
    <dbReference type="NCBI Taxonomy" id="1426"/>
    <lineage>
        <taxon>Bacteria</taxon>
        <taxon>Bacillati</taxon>
        <taxon>Bacillota</taxon>
        <taxon>Bacilli</taxon>
        <taxon>Bacillales</taxon>
        <taxon>Anoxybacillaceae</taxon>
        <taxon>Parageobacillus</taxon>
    </lineage>
</organism>
<proteinExistence type="predicted"/>
<name>A0AAN1D6A8_PARTM</name>
<accession>A0AAN1D6A8</accession>
<keyword evidence="2" id="KW-1185">Reference proteome</keyword>
<gene>
    <name evidence="1" type="ORF">BCV53_06645</name>
</gene>
<sequence>MVGSAGFAPATHAVISMPPNLAEPNVLFGDAIHSVKRFSLLIHFCFMEIFYVLQLPMLGNM</sequence>
<evidence type="ECO:0000313" key="2">
    <source>
        <dbReference type="Proteomes" id="UP000093052"/>
    </source>
</evidence>
<dbReference type="Proteomes" id="UP000093052">
    <property type="component" value="Chromosome"/>
</dbReference>
<dbReference type="AlphaFoldDB" id="A0AAN1D6A8"/>
<protein>
    <submittedName>
        <fullName evidence="1">Uncharacterized protein</fullName>
    </submittedName>
</protein>
<reference evidence="2" key="1">
    <citation type="journal article" date="2016" name="Genome Announc.">
        <title>Complete Genome Sequence of Geobacillus thermoglucosidasius NCIMB 11955, the Progenitor of a Bioethanol Production Strain.</title>
        <authorList>
            <person name="Sheng L."/>
            <person name="Zhang Y."/>
            <person name="Minton N.P."/>
        </authorList>
    </citation>
    <scope>NUCLEOTIDE SEQUENCE [LARGE SCALE GENOMIC DNA]</scope>
    <source>
        <strain evidence="2">NCIMB 11955</strain>
    </source>
</reference>